<protein>
    <submittedName>
        <fullName evidence="2 5">Uncharacterized protein</fullName>
    </submittedName>
</protein>
<dbReference type="WBParaSite" id="EgrG_002036700">
    <property type="protein sequence ID" value="EgrG_002036700"/>
    <property type="gene ID" value="EgrG_002036700"/>
</dbReference>
<evidence type="ECO:0000313" key="6">
    <source>
        <dbReference type="WBParaSite" id="EgrG_002036700"/>
    </source>
</evidence>
<proteinExistence type="predicted"/>
<sequence>MDCKQISLLCFFVIVTIACAAKGRGGNIELSADGTPADMRPEVVEEAKAMSQLVNYLVREAFATVVCPLGGWRQMVWRQRAKELFPQIGLLCHDFSSLLCDMSGIEGKHLLCVRSSAFCRIFRDSTAAPLVSDHVIVEASASQVICGYLSFPTCPYRALLLNSFSTGSDKVTNGGKRASECRKYGGFTPISLLCDGEKPSRKSGPVGKMVNSPMDNWDIPLEEEAVAFIFAKPLVGSSYPSLLEGLRGIISICSKYLQPDFIFATTHGDMK</sequence>
<dbReference type="EMBL" id="LK028589">
    <property type="protein sequence ID" value="CDS23222.1"/>
    <property type="molecule type" value="Genomic_DNA"/>
</dbReference>
<dbReference type="Proteomes" id="UP000492820">
    <property type="component" value="Unassembled WGS sequence"/>
</dbReference>
<name>U6JGP0_ECHGR</name>
<dbReference type="WBParaSite" id="EgrG_002036600">
    <property type="protein sequence ID" value="EgrG_002036600"/>
    <property type="gene ID" value="EgrG_002036600"/>
</dbReference>
<gene>
    <name evidence="2" type="ORF">EgrG_002036600</name>
    <name evidence="3" type="ORF">EgrG_002036700</name>
</gene>
<feature type="signal peptide" evidence="1">
    <location>
        <begin position="1"/>
        <end position="20"/>
    </location>
</feature>
<reference evidence="5 6" key="3">
    <citation type="submission" date="2020-10" db="UniProtKB">
        <authorList>
            <consortium name="WormBaseParasite"/>
        </authorList>
    </citation>
    <scope>IDENTIFICATION</scope>
</reference>
<evidence type="ECO:0000313" key="3">
    <source>
        <dbReference type="EMBL" id="CDS23228.1"/>
    </source>
</evidence>
<evidence type="ECO:0000256" key="1">
    <source>
        <dbReference type="SAM" id="SignalP"/>
    </source>
</evidence>
<organism evidence="2">
    <name type="scientific">Echinococcus granulosus</name>
    <name type="common">Hydatid tapeworm</name>
    <dbReference type="NCBI Taxonomy" id="6210"/>
    <lineage>
        <taxon>Eukaryota</taxon>
        <taxon>Metazoa</taxon>
        <taxon>Spiralia</taxon>
        <taxon>Lophotrochozoa</taxon>
        <taxon>Platyhelminthes</taxon>
        <taxon>Cestoda</taxon>
        <taxon>Eucestoda</taxon>
        <taxon>Cyclophyllidea</taxon>
        <taxon>Taeniidae</taxon>
        <taxon>Echinococcus</taxon>
        <taxon>Echinococcus granulosus group</taxon>
    </lineage>
</organism>
<reference evidence="2 4" key="1">
    <citation type="journal article" date="2013" name="Nature">
        <title>The genomes of four tapeworm species reveal adaptations to parasitism.</title>
        <authorList>
            <person name="Tsai I.J."/>
            <person name="Zarowiecki M."/>
            <person name="Holroyd N."/>
            <person name="Garciarrubio A."/>
            <person name="Sanchez-Flores A."/>
            <person name="Brooks K.L."/>
            <person name="Tracey A."/>
            <person name="Bobes R.J."/>
            <person name="Fragoso G."/>
            <person name="Sciutto E."/>
            <person name="Aslett M."/>
            <person name="Beasley H."/>
            <person name="Bennett H.M."/>
            <person name="Cai J."/>
            <person name="Camicia F."/>
            <person name="Clark R."/>
            <person name="Cucher M."/>
            <person name="De Silva N."/>
            <person name="Day T.A."/>
            <person name="Deplazes P."/>
            <person name="Estrada K."/>
            <person name="Fernandez C."/>
            <person name="Holland P.W."/>
            <person name="Hou J."/>
            <person name="Hu S."/>
            <person name="Huckvale T."/>
            <person name="Hung S.S."/>
            <person name="Kamenetzky L."/>
            <person name="Keane J.A."/>
            <person name="Kiss F."/>
            <person name="Koziol U."/>
            <person name="Lambert O."/>
            <person name="Liu K."/>
            <person name="Luo X."/>
            <person name="Luo Y."/>
            <person name="Macchiaroli N."/>
            <person name="Nichol S."/>
            <person name="Paps J."/>
            <person name="Parkinson J."/>
            <person name="Pouchkina-Stantcheva N."/>
            <person name="Riddiford N."/>
            <person name="Rosenzvit M."/>
            <person name="Salinas G."/>
            <person name="Wasmuth J.D."/>
            <person name="Zamanian M."/>
            <person name="Zheng Y."/>
            <person name="Cai X."/>
            <person name="Soberon X."/>
            <person name="Olson P.D."/>
            <person name="Laclette J.P."/>
            <person name="Brehm K."/>
            <person name="Berriman M."/>
            <person name="Garciarrubio A."/>
            <person name="Bobes R.J."/>
            <person name="Fragoso G."/>
            <person name="Sanchez-Flores A."/>
            <person name="Estrada K."/>
            <person name="Cevallos M.A."/>
            <person name="Morett E."/>
            <person name="Gonzalez V."/>
            <person name="Portillo T."/>
            <person name="Ochoa-Leyva A."/>
            <person name="Jose M.V."/>
            <person name="Sciutto E."/>
            <person name="Landa A."/>
            <person name="Jimenez L."/>
            <person name="Valdes V."/>
            <person name="Carrero J.C."/>
            <person name="Larralde C."/>
            <person name="Morales-Montor J."/>
            <person name="Limon-Lason J."/>
            <person name="Soberon X."/>
            <person name="Laclette J.P."/>
        </authorList>
    </citation>
    <scope>NUCLEOTIDE SEQUENCE [LARGE SCALE GENOMIC DNA]</scope>
</reference>
<evidence type="ECO:0000313" key="5">
    <source>
        <dbReference type="WBParaSite" id="EgrG_002036600"/>
    </source>
</evidence>
<dbReference type="EMBL" id="LK028589">
    <property type="protein sequence ID" value="CDS23228.1"/>
    <property type="molecule type" value="Genomic_DNA"/>
</dbReference>
<accession>U6JGP0</accession>
<dbReference type="PROSITE" id="PS51257">
    <property type="entry name" value="PROKAR_LIPOPROTEIN"/>
    <property type="match status" value="1"/>
</dbReference>
<feature type="chain" id="PRO_5008431671" evidence="1">
    <location>
        <begin position="21"/>
        <end position="271"/>
    </location>
</feature>
<reference evidence="2" key="2">
    <citation type="submission" date="2014-06" db="EMBL/GenBank/DDBJ databases">
        <authorList>
            <person name="Aslett M."/>
        </authorList>
    </citation>
    <scope>NUCLEOTIDE SEQUENCE</scope>
</reference>
<dbReference type="AlphaFoldDB" id="U6JGP0"/>
<evidence type="ECO:0000313" key="2">
    <source>
        <dbReference type="EMBL" id="CDS23222.1"/>
    </source>
</evidence>
<evidence type="ECO:0000313" key="4">
    <source>
        <dbReference type="Proteomes" id="UP000492820"/>
    </source>
</evidence>
<keyword evidence="1" id="KW-0732">Signal</keyword>